<evidence type="ECO:0000313" key="15">
    <source>
        <dbReference type="Proteomes" id="UP001212152"/>
    </source>
</evidence>
<dbReference type="Proteomes" id="UP001212152">
    <property type="component" value="Unassembled WGS sequence"/>
</dbReference>
<dbReference type="PROSITE" id="PS50110">
    <property type="entry name" value="RESPONSE_REGULATORY"/>
    <property type="match status" value="2"/>
</dbReference>
<dbReference type="SUPFAM" id="SSF55874">
    <property type="entry name" value="ATPase domain of HSP90 chaperone/DNA topoisomerase II/histidine kinase"/>
    <property type="match status" value="1"/>
</dbReference>
<dbReference type="InterPro" id="IPR003594">
    <property type="entry name" value="HATPase_dom"/>
</dbReference>
<dbReference type="SUPFAM" id="SSF52172">
    <property type="entry name" value="CheY-like"/>
    <property type="match status" value="2"/>
</dbReference>
<evidence type="ECO:0000259" key="12">
    <source>
        <dbReference type="PROSITE" id="PS50109"/>
    </source>
</evidence>
<keyword evidence="15" id="KW-1185">Reference proteome</keyword>
<dbReference type="Pfam" id="PF02518">
    <property type="entry name" value="HATPase_c"/>
    <property type="match status" value="1"/>
</dbReference>
<evidence type="ECO:0000256" key="2">
    <source>
        <dbReference type="ARBA" id="ARBA00012438"/>
    </source>
</evidence>
<feature type="domain" description="Response regulatory" evidence="13">
    <location>
        <begin position="2008"/>
        <end position="2121"/>
    </location>
</feature>
<evidence type="ECO:0000256" key="7">
    <source>
        <dbReference type="ARBA" id="ARBA00022840"/>
    </source>
</evidence>
<dbReference type="Gene3D" id="3.30.450.40">
    <property type="match status" value="1"/>
</dbReference>
<evidence type="ECO:0000259" key="11">
    <source>
        <dbReference type="PROSITE" id="PS50011"/>
    </source>
</evidence>
<evidence type="ECO:0000259" key="13">
    <source>
        <dbReference type="PROSITE" id="PS50110"/>
    </source>
</evidence>
<dbReference type="PANTHER" id="PTHR43642">
    <property type="entry name" value="HYBRID SIGNAL TRANSDUCTION HISTIDINE KINASE G"/>
    <property type="match status" value="1"/>
</dbReference>
<dbReference type="Gene3D" id="3.40.50.2300">
    <property type="match status" value="2"/>
</dbReference>
<dbReference type="InterPro" id="IPR005467">
    <property type="entry name" value="His_kinase_dom"/>
</dbReference>
<feature type="region of interest" description="Disordered" evidence="10">
    <location>
        <begin position="1"/>
        <end position="20"/>
    </location>
</feature>
<accession>A0AAD5TLH2</accession>
<feature type="region of interest" description="Disordered" evidence="10">
    <location>
        <begin position="700"/>
        <end position="730"/>
    </location>
</feature>
<feature type="region of interest" description="Disordered" evidence="10">
    <location>
        <begin position="1546"/>
        <end position="1582"/>
    </location>
</feature>
<dbReference type="Pfam" id="PF13191">
    <property type="entry name" value="AAA_16"/>
    <property type="match status" value="1"/>
</dbReference>
<dbReference type="Gene3D" id="1.10.287.130">
    <property type="match status" value="1"/>
</dbReference>
<dbReference type="SUPFAM" id="SSF52540">
    <property type="entry name" value="P-loop containing nucleoside triphosphate hydrolases"/>
    <property type="match status" value="1"/>
</dbReference>
<dbReference type="PROSITE" id="PS50109">
    <property type="entry name" value="HIS_KIN"/>
    <property type="match status" value="1"/>
</dbReference>
<dbReference type="FunFam" id="3.30.565.10:FF:000010">
    <property type="entry name" value="Sensor histidine kinase RcsC"/>
    <property type="match status" value="1"/>
</dbReference>
<dbReference type="Pfam" id="PF00069">
    <property type="entry name" value="Pkinase"/>
    <property type="match status" value="1"/>
</dbReference>
<dbReference type="GO" id="GO:0000155">
    <property type="term" value="F:phosphorelay sensor kinase activity"/>
    <property type="evidence" value="ECO:0007669"/>
    <property type="project" value="InterPro"/>
</dbReference>
<feature type="domain" description="Histidine kinase" evidence="12">
    <location>
        <begin position="1758"/>
        <end position="1987"/>
    </location>
</feature>
<dbReference type="FunFam" id="1.10.287.130:FF:000002">
    <property type="entry name" value="Two-component osmosensing histidine kinase"/>
    <property type="match status" value="1"/>
</dbReference>
<comment type="catalytic activity">
    <reaction evidence="1">
        <text>ATP + protein L-histidine = ADP + protein N-phospho-L-histidine.</text>
        <dbReference type="EC" id="2.7.13.3"/>
    </reaction>
</comment>
<organism evidence="14 15">
    <name type="scientific">Geranomyces variabilis</name>
    <dbReference type="NCBI Taxonomy" id="109894"/>
    <lineage>
        <taxon>Eukaryota</taxon>
        <taxon>Fungi</taxon>
        <taxon>Fungi incertae sedis</taxon>
        <taxon>Chytridiomycota</taxon>
        <taxon>Chytridiomycota incertae sedis</taxon>
        <taxon>Chytridiomycetes</taxon>
        <taxon>Spizellomycetales</taxon>
        <taxon>Powellomycetaceae</taxon>
        <taxon>Geranomyces</taxon>
    </lineage>
</organism>
<dbReference type="InterPro" id="IPR036890">
    <property type="entry name" value="HATPase_C_sf"/>
</dbReference>
<evidence type="ECO:0000256" key="1">
    <source>
        <dbReference type="ARBA" id="ARBA00000085"/>
    </source>
</evidence>
<dbReference type="InterPro" id="IPR053159">
    <property type="entry name" value="Hybrid_Histidine_Kinase"/>
</dbReference>
<dbReference type="InterPro" id="IPR003661">
    <property type="entry name" value="HisK_dim/P_dom"/>
</dbReference>
<dbReference type="InterPro" id="IPR027417">
    <property type="entry name" value="P-loop_NTPase"/>
</dbReference>
<evidence type="ECO:0000256" key="9">
    <source>
        <dbReference type="PROSITE-ProRule" id="PRU00169"/>
    </source>
</evidence>
<dbReference type="InterPro" id="IPR004358">
    <property type="entry name" value="Sig_transdc_His_kin-like_C"/>
</dbReference>
<feature type="domain" description="Protein kinase" evidence="11">
    <location>
        <begin position="57"/>
        <end position="410"/>
    </location>
</feature>
<dbReference type="PANTHER" id="PTHR43642:SF1">
    <property type="entry name" value="HYBRID SIGNAL TRANSDUCTION HISTIDINE KINASE G"/>
    <property type="match status" value="1"/>
</dbReference>
<dbReference type="Pfam" id="PF00512">
    <property type="entry name" value="HisKA"/>
    <property type="match status" value="1"/>
</dbReference>
<gene>
    <name evidence="14" type="ORF">HDU87_002115</name>
</gene>
<dbReference type="Pfam" id="PF00072">
    <property type="entry name" value="Response_reg"/>
    <property type="match status" value="1"/>
</dbReference>
<reference evidence="14" key="1">
    <citation type="submission" date="2020-05" db="EMBL/GenBank/DDBJ databases">
        <title>Phylogenomic resolution of chytrid fungi.</title>
        <authorList>
            <person name="Stajich J.E."/>
            <person name="Amses K."/>
            <person name="Simmons R."/>
            <person name="Seto K."/>
            <person name="Myers J."/>
            <person name="Bonds A."/>
            <person name="Quandt C.A."/>
            <person name="Barry K."/>
            <person name="Liu P."/>
            <person name="Grigoriev I."/>
            <person name="Longcore J.E."/>
            <person name="James T.Y."/>
        </authorList>
    </citation>
    <scope>NUCLEOTIDE SEQUENCE</scope>
    <source>
        <strain evidence="14">JEL0379</strain>
    </source>
</reference>
<dbReference type="SUPFAM" id="SSF56112">
    <property type="entry name" value="Protein kinase-like (PK-like)"/>
    <property type="match status" value="1"/>
</dbReference>
<dbReference type="InterPro" id="IPR001789">
    <property type="entry name" value="Sig_transdc_resp-reg_receiver"/>
</dbReference>
<protein>
    <recommendedName>
        <fullName evidence="2">histidine kinase</fullName>
        <ecNumber evidence="2">2.7.13.3</ecNumber>
    </recommendedName>
</protein>
<dbReference type="InterPro" id="IPR029016">
    <property type="entry name" value="GAF-like_dom_sf"/>
</dbReference>
<proteinExistence type="predicted"/>
<feature type="compositionally biased region" description="Basic and acidic residues" evidence="10">
    <location>
        <begin position="1"/>
        <end position="14"/>
    </location>
</feature>
<feature type="modified residue" description="4-aspartylphosphate" evidence="9">
    <location>
        <position position="2058"/>
    </location>
</feature>
<dbReference type="CDD" id="cd16922">
    <property type="entry name" value="HATPase_EvgS-ArcB-TorS-like"/>
    <property type="match status" value="1"/>
</dbReference>
<evidence type="ECO:0000256" key="6">
    <source>
        <dbReference type="ARBA" id="ARBA00022777"/>
    </source>
</evidence>
<dbReference type="GO" id="GO:0005524">
    <property type="term" value="F:ATP binding"/>
    <property type="evidence" value="ECO:0007669"/>
    <property type="project" value="UniProtKB-KW"/>
</dbReference>
<dbReference type="InterPro" id="IPR000719">
    <property type="entry name" value="Prot_kinase_dom"/>
</dbReference>
<dbReference type="InterPro" id="IPR011006">
    <property type="entry name" value="CheY-like_superfamily"/>
</dbReference>
<keyword evidence="7" id="KW-0067">ATP-binding</keyword>
<dbReference type="InterPro" id="IPR011009">
    <property type="entry name" value="Kinase-like_dom_sf"/>
</dbReference>
<sequence length="2265" mass="249376">MAEHKQSPRADRWRLPSSQGPSSEQISALLLPLPALTPIALLDAAAFANPSTPVTDLNLIPNYKKGQNVLHYRGRRGPHPVLVKACTPDAPGGIEAVAKLRHEYYIIQHLLAPSQTKSDSRSNSQLSFPSAAEPFEPDVKISSPGLSRLSRTTTTRRKHQIDNETGAAVAAAFRTTRSCFVQPFPFTSSPQGLLLPFPDYADMTMRCVLDKRRAENAGPFCMRAALGIIARICEILLKIHEKRVTHKNLNPDNILMLSMSDNGRYVPPTDLEAFEIRIVGFDSASRLDSEKYACNLNPGAASAGLEGDLAYIAPEATGRTSRALDYRADFYSLGCIFYELLTLSPPFPANEYGSAKLVFAHLAREPPPLPPSVHVKCAEIVFKLLSKNAEDRYQHALGISADCSRLSGLLLRANSFRTDREIRSLALFSPGQYDTRSRLFFSTKLYGREKDSARILDALHQTNAGRPILCAVGGYAGVGKSALVAETHNAIVTSGAFYAASKIDQFSRQLPFHSFILAFRELVANILAAPAEVLSIFRAKFDELISDNGLGGVVVEICPQLEQIVGPQPPPPPLEQQERKNRFASVMLSFIRVFTSSRAHGEPPRLLVLVLDDVQWADPNTFELIRAIALDVDRDLGRVLLIVAFRSNETPDDHALTVALRAIREDRDTQSRIVEMELKPLQSSSIDDMLSDMLGWATPSSPFDDEDSDTQSDHSAGSSSRTTDSNPGITHPRGLVGILSDLLHMKTGGNPFFVIQLLKSFHACEALVFSWDKRRWVLHKENLPSGNLSENVVDFMVSQMRKLSPEAQRVLSLAACIGDVFDLFMLAKLHTHSVADTARDLWEALQGGYVSPLTGNYKFPMALSGSLDVDDGAGIEFRISYKFQHDRVQQAAMLLLTETERLPIHVQIGQLLIQYTEPQRLDEQIFEIVSHLNQGKSLISLEATIELARYNLMAGLKAKNSAFAQTASEFFTIGFELLGYELAWLRDYDLAQKLCLELSEAEYACCRYESSKTYIDMAHTKACNPLDKARVGLVKVKYFTSQGRLSESIKCGLDVLELLGVVLPKGDEVQDLRTALNLKPEQISALASDNGRMMSAQTTSRMAVEMMSSLIPPVYFGQPSLLPAMILTMVKLSVDHGNSGPGCYAYVLFGLLLCGAWDEMKTGHLWGKLGLSLVNRHWPSCAIKCHVYKVFASHIQPWNEPLRMCIPNFRVALQVGISTFNSEYSGYAAVEEVQYSLFAGSMYMRVTQQVVRNLLAQSFSDDAEASAAADPTVLQGDVFNEVQMITSEVESMVLVILNLYCFRTMLAVIHRNYEGAVAASMLAQTVMAGGIGLLVVAQHAFYQSLALLATATPKSENWEAALAKIRQNQAKLALYSESCPSNFLNKFKLVEAEFERVAGNKYRAMELYDEAIALARQSQFTHEEALSSELAAEFYLLEGKPTIAGAFAADAYYAYVNWGSKSKIAQLDTYEGIWSWISGRAPAEEASHDLDVDAVLSATMAISTEIVLPRLIKTVISTVIQSAGASRAFLILDRESHFVLVASGSVAASPGSPDICPIASTPSDSQSENKHKPSHPGLGSPVGAPEIVFDDTCIPITEAASLIPNCVVNFVARTKQFISSASMPDSLRTACLLDPCLRARRPLSLFCAPVMFQGKMIGILLLENDFAKGAFPAARLNFLQILISSAAAALENAALYARLQAYSDDLESKVVQRTKELQTQNRALEAEVAERIKAQAVTHDALELANAATSAKSSFLANMSHEIRTPMNAIIGMANCLLQTQLTPLQEDYTQIICTSGEELLSIINDILDVSKLESGKLDLEEVSFSLRTCVEGALDLLAPKAHEKGIELLYWREDDIPDTFLGDVTRLRQILVNLLSNASKFTKEGEIVISVEHHCIDPPGFEEAAERTYELLFAVKDTGIGIPFDRMHRLFQSFSQVDSSTTRKYGGTGLGLVISQRLAEMMGGRMWCDSEPGKGTTFSFTIHLRSTQDPESASVDADAQLILRPRVALLIVKHPTTTKILTAFCQAWGMAVKKSADVDNALWMVKSDPNIDVVMIDWPNPGDIAIASDIYAIRSSLPILLFASTNRTLSDAQKQSTQIYGQLTKPVKRHRLRQALTEICLRMGEQKTVQAASRESPLPVTKLANQEIRRTKDSAEQTRVAQVRDRLSSKGAEKRSISEEDLQILRTAKILLAEDNPVNQKVAIHMLSRVGISVDVVENGKEAVEAVFARKIDLILMDMQMPVMDGLEATRYAMMCEHRGITPN</sequence>
<name>A0AAD5TLH2_9FUNG</name>
<keyword evidence="6" id="KW-0418">Kinase</keyword>
<dbReference type="InterPro" id="IPR003018">
    <property type="entry name" value="GAF"/>
</dbReference>
<dbReference type="SMART" id="SM00220">
    <property type="entry name" value="S_TKc"/>
    <property type="match status" value="1"/>
</dbReference>
<evidence type="ECO:0000256" key="4">
    <source>
        <dbReference type="ARBA" id="ARBA00022679"/>
    </source>
</evidence>
<dbReference type="SMART" id="SM00387">
    <property type="entry name" value="HATPase_c"/>
    <property type="match status" value="1"/>
</dbReference>
<dbReference type="PROSITE" id="PS50011">
    <property type="entry name" value="PROTEIN_KINASE_DOM"/>
    <property type="match status" value="1"/>
</dbReference>
<dbReference type="InterPro" id="IPR036097">
    <property type="entry name" value="HisK_dim/P_sf"/>
</dbReference>
<evidence type="ECO:0000256" key="3">
    <source>
        <dbReference type="ARBA" id="ARBA00022553"/>
    </source>
</evidence>
<dbReference type="PRINTS" id="PR00344">
    <property type="entry name" value="BCTRLSENSOR"/>
</dbReference>
<dbReference type="Gene3D" id="1.10.510.10">
    <property type="entry name" value="Transferase(Phosphotransferase) domain 1"/>
    <property type="match status" value="1"/>
</dbReference>
<keyword evidence="8" id="KW-0902">Two-component regulatory system</keyword>
<dbReference type="EC" id="2.7.13.3" evidence="2"/>
<evidence type="ECO:0000256" key="10">
    <source>
        <dbReference type="SAM" id="MobiDB-lite"/>
    </source>
</evidence>
<comment type="caution">
    <text evidence="14">The sequence shown here is derived from an EMBL/GenBank/DDBJ whole genome shotgun (WGS) entry which is preliminary data.</text>
</comment>
<dbReference type="EMBL" id="JADGJQ010000017">
    <property type="protein sequence ID" value="KAJ3180238.1"/>
    <property type="molecule type" value="Genomic_DNA"/>
</dbReference>
<dbReference type="SUPFAM" id="SSF47384">
    <property type="entry name" value="Homodimeric domain of signal transducing histidine kinase"/>
    <property type="match status" value="1"/>
</dbReference>
<keyword evidence="5" id="KW-0547">Nucleotide-binding</keyword>
<evidence type="ECO:0000256" key="5">
    <source>
        <dbReference type="ARBA" id="ARBA00022741"/>
    </source>
</evidence>
<evidence type="ECO:0000256" key="8">
    <source>
        <dbReference type="ARBA" id="ARBA00023012"/>
    </source>
</evidence>
<keyword evidence="4" id="KW-0808">Transferase</keyword>
<dbReference type="SUPFAM" id="SSF55781">
    <property type="entry name" value="GAF domain-like"/>
    <property type="match status" value="1"/>
</dbReference>
<dbReference type="SMART" id="SM00065">
    <property type="entry name" value="GAF"/>
    <property type="match status" value="1"/>
</dbReference>
<dbReference type="Gene3D" id="3.30.565.10">
    <property type="entry name" value="Histidine kinase-like ATPase, C-terminal domain"/>
    <property type="match status" value="1"/>
</dbReference>
<dbReference type="SMART" id="SM00388">
    <property type="entry name" value="HisKA"/>
    <property type="match status" value="1"/>
</dbReference>
<dbReference type="CDD" id="cd00082">
    <property type="entry name" value="HisKA"/>
    <property type="match status" value="1"/>
</dbReference>
<feature type="modified residue" description="4-aspartylphosphate" evidence="9">
    <location>
        <position position="2239"/>
    </location>
</feature>
<evidence type="ECO:0000313" key="14">
    <source>
        <dbReference type="EMBL" id="KAJ3180238.1"/>
    </source>
</evidence>
<feature type="compositionally biased region" description="Polar residues" evidence="10">
    <location>
        <begin position="713"/>
        <end position="728"/>
    </location>
</feature>
<dbReference type="CDD" id="cd17546">
    <property type="entry name" value="REC_hyHK_CKI1_RcsC-like"/>
    <property type="match status" value="1"/>
</dbReference>
<feature type="domain" description="Response regulatory" evidence="13">
    <location>
        <begin position="2190"/>
        <end position="2265"/>
    </location>
</feature>
<keyword evidence="3 9" id="KW-0597">Phosphoprotein</keyword>
<dbReference type="InterPro" id="IPR041664">
    <property type="entry name" value="AAA_16"/>
</dbReference>